<accession>A0A9W9P7T5</accession>
<reference evidence="1" key="1">
    <citation type="submission" date="2022-11" db="EMBL/GenBank/DDBJ databases">
        <authorList>
            <person name="Petersen C."/>
        </authorList>
    </citation>
    <scope>NUCLEOTIDE SEQUENCE</scope>
    <source>
        <strain evidence="1">IBT 19713</strain>
    </source>
</reference>
<sequence>MGSSTGSGFFKGDGNGNFWSTFILPSNGVSKSFNGKFSSAVPKFICTLAQVEFDKESALEGDYAFGENATIGPTTINLPLAEGIGSVSITGKLTVHLPKAYTATGPGHWDSS</sequence>
<dbReference type="Proteomes" id="UP001150941">
    <property type="component" value="Unassembled WGS sequence"/>
</dbReference>
<name>A0A9W9P7T5_9EURO</name>
<reference evidence="1" key="2">
    <citation type="journal article" date="2023" name="IMA Fungus">
        <title>Comparative genomic study of the Penicillium genus elucidates a diverse pangenome and 15 lateral gene transfer events.</title>
        <authorList>
            <person name="Petersen C."/>
            <person name="Sorensen T."/>
            <person name="Nielsen M.R."/>
            <person name="Sondergaard T.E."/>
            <person name="Sorensen J.L."/>
            <person name="Fitzpatrick D.A."/>
            <person name="Frisvad J.C."/>
            <person name="Nielsen K.L."/>
        </authorList>
    </citation>
    <scope>NUCLEOTIDE SEQUENCE</scope>
    <source>
        <strain evidence="1">IBT 19713</strain>
    </source>
</reference>
<protein>
    <submittedName>
        <fullName evidence="1">Uncharacterized protein</fullName>
    </submittedName>
</protein>
<dbReference type="OrthoDB" id="5360154at2759"/>
<dbReference type="GeneID" id="83200758"/>
<dbReference type="EMBL" id="JAPQKS010000003">
    <property type="protein sequence ID" value="KAJ5239539.1"/>
    <property type="molecule type" value="Genomic_DNA"/>
</dbReference>
<proteinExistence type="predicted"/>
<dbReference type="RefSeq" id="XP_058332458.1">
    <property type="nucleotide sequence ID" value="XM_058473455.1"/>
</dbReference>
<dbReference type="AlphaFoldDB" id="A0A9W9P7T5"/>
<evidence type="ECO:0000313" key="2">
    <source>
        <dbReference type="Proteomes" id="UP001150941"/>
    </source>
</evidence>
<keyword evidence="2" id="KW-1185">Reference proteome</keyword>
<evidence type="ECO:0000313" key="1">
    <source>
        <dbReference type="EMBL" id="KAJ5239539.1"/>
    </source>
</evidence>
<organism evidence="1 2">
    <name type="scientific">Penicillium chermesinum</name>
    <dbReference type="NCBI Taxonomy" id="63820"/>
    <lineage>
        <taxon>Eukaryota</taxon>
        <taxon>Fungi</taxon>
        <taxon>Dikarya</taxon>
        <taxon>Ascomycota</taxon>
        <taxon>Pezizomycotina</taxon>
        <taxon>Eurotiomycetes</taxon>
        <taxon>Eurotiomycetidae</taxon>
        <taxon>Eurotiales</taxon>
        <taxon>Aspergillaceae</taxon>
        <taxon>Penicillium</taxon>
    </lineage>
</organism>
<gene>
    <name evidence="1" type="ORF">N7468_004158</name>
</gene>
<comment type="caution">
    <text evidence="1">The sequence shown here is derived from an EMBL/GenBank/DDBJ whole genome shotgun (WGS) entry which is preliminary data.</text>
</comment>